<evidence type="ECO:0000313" key="1">
    <source>
        <dbReference type="RefSeq" id="XP_059603497.1"/>
    </source>
</evidence>
<sequence length="89" mass="9822">MAAALEPAAWGRIYPGFKVNGNGSALKSSFPFGGGRRVGDTVRTKKYGFHSGHSTHTHFTEGRRRRVSRLFVFNGGKPTDTDRTPWGKK</sequence>
<proteinExistence type="predicted"/>
<protein>
    <submittedName>
        <fullName evidence="1">Uncharacterized protein</fullName>
    </submittedName>
</protein>
<dbReference type="GeneID" id="84590456"/>
<dbReference type="RefSeq" id="XP_059603497.1">
    <property type="nucleotide sequence ID" value="XM_059746591.1"/>
</dbReference>
<reference evidence="1" key="1">
    <citation type="submission" date="2025-02" db="EMBL/GenBank/DDBJ databases">
        <authorList>
            <consortium name="NCBI Genome Project"/>
        </authorList>
    </citation>
    <scope>NUCLEOTIDE SEQUENCE</scope>
</reference>
<dbReference type="AlphaFoldDB" id="A0AAJ8BUA5"/>
<gene>
    <name evidence="1" type="ORF">An02g10770</name>
</gene>
<dbReference type="KEGG" id="ang:An02g10770"/>
<accession>A0AAJ8BUA5</accession>
<dbReference type="VEuPathDB" id="FungiDB:An02g10770"/>
<reference evidence="1" key="2">
    <citation type="submission" date="2025-08" db="UniProtKB">
        <authorList>
            <consortium name="RefSeq"/>
        </authorList>
    </citation>
    <scope>IDENTIFICATION</scope>
</reference>
<name>A0AAJ8BUA5_ASPNG</name>
<organism evidence="1">
    <name type="scientific">Aspergillus niger</name>
    <dbReference type="NCBI Taxonomy" id="5061"/>
    <lineage>
        <taxon>Eukaryota</taxon>
        <taxon>Fungi</taxon>
        <taxon>Dikarya</taxon>
        <taxon>Ascomycota</taxon>
        <taxon>Pezizomycotina</taxon>
        <taxon>Eurotiomycetes</taxon>
        <taxon>Eurotiomycetidae</taxon>
        <taxon>Eurotiales</taxon>
        <taxon>Aspergillaceae</taxon>
        <taxon>Aspergillus</taxon>
        <taxon>Aspergillus subgen. Circumdati</taxon>
    </lineage>
</organism>